<organism evidence="8 9">
    <name type="scientific">Thalassospira povalilytica</name>
    <dbReference type="NCBI Taxonomy" id="732237"/>
    <lineage>
        <taxon>Bacteria</taxon>
        <taxon>Pseudomonadati</taxon>
        <taxon>Pseudomonadota</taxon>
        <taxon>Alphaproteobacteria</taxon>
        <taxon>Rhodospirillales</taxon>
        <taxon>Thalassospiraceae</taxon>
        <taxon>Thalassospira</taxon>
    </lineage>
</organism>
<evidence type="ECO:0000313" key="9">
    <source>
        <dbReference type="Proteomes" id="UP000233365"/>
    </source>
</evidence>
<dbReference type="SUPFAM" id="SSF102712">
    <property type="entry name" value="JAB1/MPN domain"/>
    <property type="match status" value="1"/>
</dbReference>
<feature type="region of interest" description="Disordered" evidence="6">
    <location>
        <begin position="1"/>
        <end position="32"/>
    </location>
</feature>
<dbReference type="SMART" id="SM00232">
    <property type="entry name" value="JAB_MPN"/>
    <property type="match status" value="1"/>
</dbReference>
<dbReference type="PROSITE" id="PS50249">
    <property type="entry name" value="MPN"/>
    <property type="match status" value="1"/>
</dbReference>
<dbReference type="EMBL" id="PGTS01000002">
    <property type="protein sequence ID" value="PKR51010.1"/>
    <property type="molecule type" value="Genomic_DNA"/>
</dbReference>
<proteinExistence type="predicted"/>
<keyword evidence="2" id="KW-0479">Metal-binding</keyword>
<evidence type="ECO:0000256" key="3">
    <source>
        <dbReference type="ARBA" id="ARBA00022801"/>
    </source>
</evidence>
<evidence type="ECO:0000256" key="4">
    <source>
        <dbReference type="ARBA" id="ARBA00022833"/>
    </source>
</evidence>
<dbReference type="PANTHER" id="PTHR34858">
    <property type="entry name" value="CYSO-CYSTEINE PEPTIDASE"/>
    <property type="match status" value="1"/>
</dbReference>
<dbReference type="CDD" id="cd08070">
    <property type="entry name" value="MPN_like"/>
    <property type="match status" value="1"/>
</dbReference>
<dbReference type="InterPro" id="IPR000555">
    <property type="entry name" value="JAMM/MPN+_dom"/>
</dbReference>
<evidence type="ECO:0000256" key="1">
    <source>
        <dbReference type="ARBA" id="ARBA00022670"/>
    </source>
</evidence>
<protein>
    <recommendedName>
        <fullName evidence="7">MPN domain-containing protein</fullName>
    </recommendedName>
</protein>
<evidence type="ECO:0000313" key="8">
    <source>
        <dbReference type="EMBL" id="PKR51010.1"/>
    </source>
</evidence>
<dbReference type="InterPro" id="IPR028090">
    <property type="entry name" value="JAB_dom_prok"/>
</dbReference>
<dbReference type="PANTHER" id="PTHR34858:SF1">
    <property type="entry name" value="CYSO-CYSTEINE PEPTIDASE"/>
    <property type="match status" value="1"/>
</dbReference>
<evidence type="ECO:0000256" key="6">
    <source>
        <dbReference type="SAM" id="MobiDB-lite"/>
    </source>
</evidence>
<comment type="caution">
    <text evidence="8">The sequence shown here is derived from an EMBL/GenBank/DDBJ whole genome shotgun (WGS) entry which is preliminary data.</text>
</comment>
<feature type="domain" description="MPN" evidence="7">
    <location>
        <begin position="40"/>
        <end position="165"/>
    </location>
</feature>
<evidence type="ECO:0000256" key="2">
    <source>
        <dbReference type="ARBA" id="ARBA00022723"/>
    </source>
</evidence>
<evidence type="ECO:0000256" key="5">
    <source>
        <dbReference type="ARBA" id="ARBA00023049"/>
    </source>
</evidence>
<name>A0ABX4RA46_9PROT</name>
<dbReference type="Proteomes" id="UP000233365">
    <property type="component" value="Unassembled WGS sequence"/>
</dbReference>
<keyword evidence="1" id="KW-0645">Protease</keyword>
<keyword evidence="5" id="KW-0482">Metalloprotease</keyword>
<keyword evidence="4" id="KW-0862">Zinc</keyword>
<sequence>MLTANRVCAGDQTGQEGQDKQDSGSMTNQKACDTGDHSAVILSADLHQEMCNLAAMQWPEECCGLLVASKQTPNRIRRVVAARNVADDPLRTFEIDPQTLIDTYRLARQSGDEVVGCFHSHPNGSVLPSTTDRGRADVDGFLWLIIATDNSGVLDSRMYRAHHQKPTNGQDGDVIRYFRRCVLTDGNPS</sequence>
<keyword evidence="9" id="KW-1185">Reference proteome</keyword>
<dbReference type="Gene3D" id="3.40.140.10">
    <property type="entry name" value="Cytidine Deaminase, domain 2"/>
    <property type="match status" value="1"/>
</dbReference>
<keyword evidence="3" id="KW-0378">Hydrolase</keyword>
<evidence type="ECO:0000259" key="7">
    <source>
        <dbReference type="PROSITE" id="PS50249"/>
    </source>
</evidence>
<gene>
    <name evidence="8" type="ORF">CU041_05595</name>
</gene>
<reference evidence="8 9" key="1">
    <citation type="submission" date="2017-11" db="EMBL/GenBank/DDBJ databases">
        <title>Biodiversity and function of Thalassospira species in the particle-attached aromatic-hydrocarbon-degrading consortia from the surface seawater of the China South Sea.</title>
        <authorList>
            <person name="Dong C."/>
            <person name="Liu R."/>
            <person name="Shao Z."/>
        </authorList>
    </citation>
    <scope>NUCLEOTIDE SEQUENCE [LARGE SCALE GENOMIC DNA]</scope>
    <source>
        <strain evidence="8 9">139Z-12</strain>
    </source>
</reference>
<accession>A0ABX4RA46</accession>
<dbReference type="InterPro" id="IPR037518">
    <property type="entry name" value="MPN"/>
</dbReference>
<dbReference type="InterPro" id="IPR051929">
    <property type="entry name" value="VirAsm_ModProt"/>
</dbReference>
<dbReference type="Pfam" id="PF14464">
    <property type="entry name" value="Prok-JAB"/>
    <property type="match status" value="1"/>
</dbReference>